<keyword evidence="2" id="KW-0547">Nucleotide-binding</keyword>
<sequence length="821" mass="86016">MLELEHETHTSPSSAHQEVVSDEDTMCASPGYHTPDSSSEIKIYIQTSRYAVVGHAVAALGWKQCRTLSDADMVWNDTPGNRRVQSSGSKPQCSNHLPGMAELTRKKGLARNLARLAQVMPERYDFMPRTLLLPEQLPALLAALDENERPGRSAPLSTFILKPDAGSQGRGILLAQRRADLEAWCPEGGGVPAGVASRYIERPLLLGDSKFDLRLYVLVLGTAPLDVSIFTEGLVRRCTQTYAPPTPRSLGQDTAHLTNWAVNRARALAGSGAAGGGAFKWTLRTLRDWMSSRGLDWGALWGRVRDLVALSLLAVAPGLACAARPRPGAAPAYELLGYDVLVDARLKPWLLEVNASPSLCLDTAADAEVKRPLVAAALAAAARAAGLLGVEGEDAGRRGSAAGETTRLRDPRQEHAGQDGGPRFERILPTPDDGGSAGYGAVLAASAASFLSGTAQGRLERSLAGMQARRQAAEREREARASAQARKVAALKAWIARECARQREARVPGGGDGGDHRSGGGEWAAAAEPGLSCSSGGEPSAEGEPCASHRSPALAELEVPLMDHAPDDGDAGPALAATYGLQPPDSTRAGSTSVVSEPSSGEEGGIGFSHPGITPQEDEKAENTAGPGIAALADEAPGSPAAWPLSPRRAAEELVPPAQAPVSATPGVLQTPAGSQLHSCSAECSAACLQEGEARPELSLVSSVDSLVSPEASMCSRESGAAQGTGRLRGKRQATPAPLSPGGVCWVRVPRLCAQADCGIAREPMLEVPAPPPALEAPSAFQKQLKVSALHAPLSLTGSAVSFEARPQRFQLLNMWHQQRV</sequence>
<dbReference type="GO" id="GO:0015631">
    <property type="term" value="F:tubulin binding"/>
    <property type="evidence" value="ECO:0007669"/>
    <property type="project" value="TreeGrafter"/>
</dbReference>
<reference evidence="5" key="1">
    <citation type="submission" date="2015-08" db="EMBL/GenBank/DDBJ databases">
        <authorList>
            <person name="Babu N.S."/>
            <person name="Beckwith C.J."/>
            <person name="Beseler K.G."/>
            <person name="Brison A."/>
            <person name="Carone J.V."/>
            <person name="Caskin T.P."/>
            <person name="Diamond M."/>
            <person name="Durham M.E."/>
            <person name="Foxe J.M."/>
            <person name="Go M."/>
            <person name="Henderson B.A."/>
            <person name="Jones I.B."/>
            <person name="McGettigan J.A."/>
            <person name="Micheletti S.J."/>
            <person name="Nasrallah M.E."/>
            <person name="Ortiz D."/>
            <person name="Piller C.R."/>
            <person name="Privatt S.R."/>
            <person name="Schneider S.L."/>
            <person name="Sharp S."/>
            <person name="Smith T.C."/>
            <person name="Stanton J.D."/>
            <person name="Ullery H.E."/>
            <person name="Wilson R.J."/>
            <person name="Serrano M.G."/>
            <person name="Buck G."/>
            <person name="Lee V."/>
            <person name="Wang Y."/>
            <person name="Carvalho R."/>
            <person name="Voegtly L."/>
            <person name="Shi R."/>
            <person name="Duckworth R."/>
            <person name="Johnson A."/>
            <person name="Loviza R."/>
            <person name="Walstead R."/>
            <person name="Shah Z."/>
            <person name="Kiflezghi M."/>
            <person name="Wade K."/>
            <person name="Ball S.L."/>
            <person name="Bradley K.W."/>
            <person name="Asai D.J."/>
            <person name="Bowman C.A."/>
            <person name="Russell D.A."/>
            <person name="Pope W.H."/>
            <person name="Jacobs-Sera D."/>
            <person name="Hendrix R.W."/>
            <person name="Hatfull G.F."/>
        </authorList>
    </citation>
    <scope>NUCLEOTIDE SEQUENCE</scope>
</reference>
<dbReference type="PANTHER" id="PTHR12241">
    <property type="entry name" value="TUBULIN POLYGLUTAMYLASE"/>
    <property type="match status" value="1"/>
</dbReference>
<protein>
    <recommendedName>
        <fullName evidence="6">Tubulin polyglutamylase TTLL2</fullName>
    </recommendedName>
</protein>
<feature type="compositionally biased region" description="Low complexity" evidence="4">
    <location>
        <begin position="590"/>
        <end position="601"/>
    </location>
</feature>
<keyword evidence="1" id="KW-0436">Ligase</keyword>
<evidence type="ECO:0000256" key="1">
    <source>
        <dbReference type="ARBA" id="ARBA00022598"/>
    </source>
</evidence>
<organism evidence="5">
    <name type="scientific">Auxenochlorella protothecoides</name>
    <name type="common">Green microalga</name>
    <name type="synonym">Chlorella protothecoides</name>
    <dbReference type="NCBI Taxonomy" id="3075"/>
    <lineage>
        <taxon>Eukaryota</taxon>
        <taxon>Viridiplantae</taxon>
        <taxon>Chlorophyta</taxon>
        <taxon>core chlorophytes</taxon>
        <taxon>Trebouxiophyceae</taxon>
        <taxon>Chlorellales</taxon>
        <taxon>Chlorellaceae</taxon>
        <taxon>Auxenochlorella</taxon>
    </lineage>
</organism>
<dbReference type="EMBL" id="GDKF01001772">
    <property type="protein sequence ID" value="JAT76850.1"/>
    <property type="molecule type" value="Transcribed_RNA"/>
</dbReference>
<dbReference type="PANTHER" id="PTHR12241:SF147">
    <property type="entry name" value="TUBULIN POLYGLUTAMYLASE TTLL7"/>
    <property type="match status" value="1"/>
</dbReference>
<feature type="region of interest" description="Disordered" evidence="4">
    <location>
        <begin position="504"/>
        <end position="549"/>
    </location>
</feature>
<dbReference type="Gene3D" id="3.30.470.20">
    <property type="entry name" value="ATP-grasp fold, B domain"/>
    <property type="match status" value="1"/>
</dbReference>
<feature type="region of interest" description="Disordered" evidence="4">
    <location>
        <begin position="394"/>
        <end position="431"/>
    </location>
</feature>
<dbReference type="PROSITE" id="PS51221">
    <property type="entry name" value="TTL"/>
    <property type="match status" value="1"/>
</dbReference>
<dbReference type="InterPro" id="IPR004344">
    <property type="entry name" value="TTL/TTLL_fam"/>
</dbReference>
<evidence type="ECO:0000313" key="5">
    <source>
        <dbReference type="EMBL" id="JAT76850.1"/>
    </source>
</evidence>
<feature type="region of interest" description="Disordered" evidence="4">
    <location>
        <begin position="563"/>
        <end position="624"/>
    </location>
</feature>
<gene>
    <name evidence="5" type="ORF">g.81209</name>
</gene>
<evidence type="ECO:0008006" key="6">
    <source>
        <dbReference type="Google" id="ProtNLM"/>
    </source>
</evidence>
<dbReference type="AlphaFoldDB" id="A0A1D2ACC3"/>
<dbReference type="GO" id="GO:0070740">
    <property type="term" value="F:tubulin-glutamic acid ligase activity"/>
    <property type="evidence" value="ECO:0007669"/>
    <property type="project" value="TreeGrafter"/>
</dbReference>
<feature type="region of interest" description="Disordered" evidence="4">
    <location>
        <begin position="1"/>
        <end position="36"/>
    </location>
</feature>
<evidence type="ECO:0000256" key="3">
    <source>
        <dbReference type="ARBA" id="ARBA00022840"/>
    </source>
</evidence>
<dbReference type="Pfam" id="PF03133">
    <property type="entry name" value="TTL"/>
    <property type="match status" value="1"/>
</dbReference>
<feature type="region of interest" description="Disordered" evidence="4">
    <location>
        <begin position="712"/>
        <end position="737"/>
    </location>
</feature>
<name>A0A1D2ACC3_AUXPR</name>
<dbReference type="GO" id="GO:0036064">
    <property type="term" value="C:ciliary basal body"/>
    <property type="evidence" value="ECO:0007669"/>
    <property type="project" value="TreeGrafter"/>
</dbReference>
<evidence type="ECO:0000256" key="4">
    <source>
        <dbReference type="SAM" id="MobiDB-lite"/>
    </source>
</evidence>
<proteinExistence type="predicted"/>
<dbReference type="GO" id="GO:0005524">
    <property type="term" value="F:ATP binding"/>
    <property type="evidence" value="ECO:0007669"/>
    <property type="project" value="UniProtKB-KW"/>
</dbReference>
<feature type="compositionally biased region" description="Basic and acidic residues" evidence="4">
    <location>
        <begin position="406"/>
        <end position="426"/>
    </location>
</feature>
<keyword evidence="3" id="KW-0067">ATP-binding</keyword>
<dbReference type="SUPFAM" id="SSF56059">
    <property type="entry name" value="Glutathione synthetase ATP-binding domain-like"/>
    <property type="match status" value="1"/>
</dbReference>
<accession>A0A1D2ACC3</accession>
<dbReference type="GO" id="GO:0000226">
    <property type="term" value="P:microtubule cytoskeleton organization"/>
    <property type="evidence" value="ECO:0007669"/>
    <property type="project" value="TreeGrafter"/>
</dbReference>
<evidence type="ECO:0000256" key="2">
    <source>
        <dbReference type="ARBA" id="ARBA00022741"/>
    </source>
</evidence>